<dbReference type="PANTHER" id="PTHR48100">
    <property type="entry name" value="BROAD-SPECIFICITY PHOSPHATASE YOR283W-RELATED"/>
    <property type="match status" value="1"/>
</dbReference>
<dbReference type="AlphaFoldDB" id="A0A5C6FJE3"/>
<dbReference type="EMBL" id="SJPW01000001">
    <property type="protein sequence ID" value="TWU59834.1"/>
    <property type="molecule type" value="Genomic_DNA"/>
</dbReference>
<sequence length="203" mass="22757">MILKSPAVSQVLLVRPGATEFDDQGRIKGCMDMPLSETGRQQVELLADQVSHIPCRTVYTAPCESARETAEILATHLTDPDRVDRGRPAKVKVIDCLRNLDHGLWHGKLIDELKRNHPKLYRRGQETPWDICPPGGESISDAQIRVEKALRKLLKKSHDDLVAIVIPDPMAWIVQAMLAGESLSNLWQAETDSGKWDVIDPVW</sequence>
<name>A0A5C6FJE3_9BACT</name>
<evidence type="ECO:0000313" key="1">
    <source>
        <dbReference type="EMBL" id="TWU59834.1"/>
    </source>
</evidence>
<dbReference type="Proteomes" id="UP000318288">
    <property type="component" value="Unassembled WGS sequence"/>
</dbReference>
<evidence type="ECO:0000313" key="2">
    <source>
        <dbReference type="Proteomes" id="UP000318288"/>
    </source>
</evidence>
<keyword evidence="2" id="KW-1185">Reference proteome</keyword>
<dbReference type="SUPFAM" id="SSF53254">
    <property type="entry name" value="Phosphoglycerate mutase-like"/>
    <property type="match status" value="1"/>
</dbReference>
<comment type="caution">
    <text evidence="1">The sequence shown here is derived from an EMBL/GenBank/DDBJ whole genome shotgun (WGS) entry which is preliminary data.</text>
</comment>
<protein>
    <submittedName>
        <fullName evidence="1">Phosphoserine phosphatase 1</fullName>
        <ecNumber evidence="1">3.1.3.3</ecNumber>
    </submittedName>
</protein>
<dbReference type="Pfam" id="PF00300">
    <property type="entry name" value="His_Phos_1"/>
    <property type="match status" value="1"/>
</dbReference>
<dbReference type="Gene3D" id="3.40.50.1240">
    <property type="entry name" value="Phosphoglycerate mutase-like"/>
    <property type="match status" value="1"/>
</dbReference>
<dbReference type="GO" id="GO:0016791">
    <property type="term" value="F:phosphatase activity"/>
    <property type="evidence" value="ECO:0007669"/>
    <property type="project" value="TreeGrafter"/>
</dbReference>
<dbReference type="RefSeq" id="WP_146453402.1">
    <property type="nucleotide sequence ID" value="NZ_SJPW01000001.1"/>
</dbReference>
<dbReference type="InterPro" id="IPR050275">
    <property type="entry name" value="PGM_Phosphatase"/>
</dbReference>
<reference evidence="1 2" key="1">
    <citation type="submission" date="2019-02" db="EMBL/GenBank/DDBJ databases">
        <title>Deep-cultivation of Planctomycetes and their phenomic and genomic characterization uncovers novel biology.</title>
        <authorList>
            <person name="Wiegand S."/>
            <person name="Jogler M."/>
            <person name="Boedeker C."/>
            <person name="Pinto D."/>
            <person name="Vollmers J."/>
            <person name="Rivas-Marin E."/>
            <person name="Kohn T."/>
            <person name="Peeters S.H."/>
            <person name="Heuer A."/>
            <person name="Rast P."/>
            <person name="Oberbeckmann S."/>
            <person name="Bunk B."/>
            <person name="Jeske O."/>
            <person name="Meyerdierks A."/>
            <person name="Storesund J.E."/>
            <person name="Kallscheuer N."/>
            <person name="Luecker S."/>
            <person name="Lage O.M."/>
            <person name="Pohl T."/>
            <person name="Merkel B.J."/>
            <person name="Hornburger P."/>
            <person name="Mueller R.-W."/>
            <person name="Bruemmer F."/>
            <person name="Labrenz M."/>
            <person name="Spormann A.M."/>
            <person name="Op Den Camp H."/>
            <person name="Overmann J."/>
            <person name="Amann R."/>
            <person name="Jetten M.S.M."/>
            <person name="Mascher T."/>
            <person name="Medema M.H."/>
            <person name="Devos D.P."/>
            <person name="Kaster A.-K."/>
            <person name="Ovreas L."/>
            <person name="Rohde M."/>
            <person name="Galperin M.Y."/>
            <person name="Jogler C."/>
        </authorList>
    </citation>
    <scope>NUCLEOTIDE SEQUENCE [LARGE SCALE GENOMIC DNA]</scope>
    <source>
        <strain evidence="1 2">Poly51</strain>
    </source>
</reference>
<dbReference type="EC" id="3.1.3.3" evidence="1"/>
<dbReference type="OrthoDB" id="9781415at2"/>
<gene>
    <name evidence="1" type="primary">pspA</name>
    <name evidence="1" type="ORF">Poly51_01070</name>
</gene>
<keyword evidence="1" id="KW-0378">Hydrolase</keyword>
<dbReference type="InterPro" id="IPR013078">
    <property type="entry name" value="His_Pase_superF_clade-1"/>
</dbReference>
<proteinExistence type="predicted"/>
<dbReference type="GO" id="GO:0005737">
    <property type="term" value="C:cytoplasm"/>
    <property type="evidence" value="ECO:0007669"/>
    <property type="project" value="TreeGrafter"/>
</dbReference>
<organism evidence="1 2">
    <name type="scientific">Rubripirellula tenax</name>
    <dbReference type="NCBI Taxonomy" id="2528015"/>
    <lineage>
        <taxon>Bacteria</taxon>
        <taxon>Pseudomonadati</taxon>
        <taxon>Planctomycetota</taxon>
        <taxon>Planctomycetia</taxon>
        <taxon>Pirellulales</taxon>
        <taxon>Pirellulaceae</taxon>
        <taxon>Rubripirellula</taxon>
    </lineage>
</organism>
<dbReference type="InterPro" id="IPR029033">
    <property type="entry name" value="His_PPase_superfam"/>
</dbReference>
<accession>A0A5C6FJE3</accession>
<dbReference type="PANTHER" id="PTHR48100:SF59">
    <property type="entry name" value="ADENOSYLCOBALAMIN_ALPHA-RIBAZOLE PHOSPHATASE"/>
    <property type="match status" value="1"/>
</dbReference>
<dbReference type="CDD" id="cd07067">
    <property type="entry name" value="HP_PGM_like"/>
    <property type="match status" value="1"/>
</dbReference>